<evidence type="ECO:0008006" key="5">
    <source>
        <dbReference type="Google" id="ProtNLM"/>
    </source>
</evidence>
<dbReference type="InterPro" id="IPR008493">
    <property type="entry name" value="Hikeshi-like_N"/>
</dbReference>
<dbReference type="GO" id="GO:0005634">
    <property type="term" value="C:nucleus"/>
    <property type="evidence" value="ECO:0007669"/>
    <property type="project" value="TreeGrafter"/>
</dbReference>
<dbReference type="PANTHER" id="PTHR12925">
    <property type="entry name" value="HIKESHI FAMILY MEMBER"/>
    <property type="match status" value="1"/>
</dbReference>
<evidence type="ECO:0000313" key="4">
    <source>
        <dbReference type="EMBL" id="CAD9605757.1"/>
    </source>
</evidence>
<evidence type="ECO:0000256" key="1">
    <source>
        <dbReference type="ARBA" id="ARBA00006623"/>
    </source>
</evidence>
<feature type="domain" description="Hikeshi-like C-terminal" evidence="3">
    <location>
        <begin position="133"/>
        <end position="184"/>
    </location>
</feature>
<accession>A0A7S2LHT3</accession>
<proteinExistence type="inferred from homology"/>
<dbReference type="InterPro" id="IPR048364">
    <property type="entry name" value="Hikeshi-like_C"/>
</dbReference>
<dbReference type="GO" id="GO:0005829">
    <property type="term" value="C:cytosol"/>
    <property type="evidence" value="ECO:0007669"/>
    <property type="project" value="TreeGrafter"/>
</dbReference>
<evidence type="ECO:0000259" key="3">
    <source>
        <dbReference type="Pfam" id="PF21057"/>
    </source>
</evidence>
<protein>
    <recommendedName>
        <fullName evidence="5">Hikeshi-like domain-containing protein</fullName>
    </recommendedName>
</protein>
<dbReference type="PANTHER" id="PTHR12925:SF0">
    <property type="entry name" value="PROTEIN HIKESHI"/>
    <property type="match status" value="1"/>
</dbReference>
<gene>
    <name evidence="4" type="ORF">LDAN0321_LOCUS18231</name>
</gene>
<dbReference type="Pfam" id="PF21057">
    <property type="entry name" value="Hikeshi-like_C"/>
    <property type="match status" value="1"/>
</dbReference>
<comment type="similarity">
    <text evidence="1">Belongs to the OPI10 family.</text>
</comment>
<feature type="domain" description="Hikeshi-like N-terminal" evidence="2">
    <location>
        <begin position="10"/>
        <end position="91"/>
    </location>
</feature>
<dbReference type="InterPro" id="IPR031318">
    <property type="entry name" value="OPI10"/>
</dbReference>
<dbReference type="GO" id="GO:0061608">
    <property type="term" value="F:nuclear import signal receptor activity"/>
    <property type="evidence" value="ECO:0007669"/>
    <property type="project" value="TreeGrafter"/>
</dbReference>
<organism evidence="4">
    <name type="scientific">Leptocylindrus danicus</name>
    <dbReference type="NCBI Taxonomy" id="163516"/>
    <lineage>
        <taxon>Eukaryota</taxon>
        <taxon>Sar</taxon>
        <taxon>Stramenopiles</taxon>
        <taxon>Ochrophyta</taxon>
        <taxon>Bacillariophyta</taxon>
        <taxon>Coscinodiscophyceae</taxon>
        <taxon>Chaetocerotophycidae</taxon>
        <taxon>Leptocylindrales</taxon>
        <taxon>Leptocylindraceae</taxon>
        <taxon>Leptocylindrus</taxon>
    </lineage>
</organism>
<name>A0A7S2LHT3_9STRA</name>
<dbReference type="EMBL" id="HBGY01029395">
    <property type="protein sequence ID" value="CAD9605757.1"/>
    <property type="molecule type" value="Transcribed_RNA"/>
</dbReference>
<evidence type="ECO:0000259" key="2">
    <source>
        <dbReference type="Pfam" id="PF05603"/>
    </source>
</evidence>
<reference evidence="4" key="1">
    <citation type="submission" date="2021-01" db="EMBL/GenBank/DDBJ databases">
        <authorList>
            <person name="Corre E."/>
            <person name="Pelletier E."/>
            <person name="Niang G."/>
            <person name="Scheremetjew M."/>
            <person name="Finn R."/>
            <person name="Kale V."/>
            <person name="Holt S."/>
            <person name="Cochrane G."/>
            <person name="Meng A."/>
            <person name="Brown T."/>
            <person name="Cohen L."/>
        </authorList>
    </citation>
    <scope>NUCLEOTIDE SEQUENCE</scope>
    <source>
        <strain evidence="4">B650</strain>
    </source>
</reference>
<sequence length="188" mass="20823">MSQAPQFGLVIPGRPVRTDFLPVDNTGLKYTLQIDGAKSVSDLVLFLLPGSVIPPDYGAVLYFQVTSSSHSGFELLGAVANSRQSGVFRTGWGQHEEVLRSTDGLITLGLSLEKLSDIRNLDIAERGVEDRGQVAKKIAMNLFNYLQSFDDVGSQRGMMTVPTNVFERWIKRFEEKFALDPNFFMNSG</sequence>
<dbReference type="AlphaFoldDB" id="A0A7S2LHT3"/>
<dbReference type="GO" id="GO:0006606">
    <property type="term" value="P:protein import into nucleus"/>
    <property type="evidence" value="ECO:0007669"/>
    <property type="project" value="TreeGrafter"/>
</dbReference>
<dbReference type="Pfam" id="PF05603">
    <property type="entry name" value="Hikeshi-like_N"/>
    <property type="match status" value="1"/>
</dbReference>